<sequence>MELWGITLDFFDKKTCALLPDLCLQWDIKYDELGDNKELLEYWEKHINNILEQTKDIVYVNNNEGRSLIYSANNEAIEIISKEFKDLKLQKVMYEDIISCETCVEHNYLA</sequence>
<name>D5V782_ARCNC</name>
<dbReference type="KEGG" id="ant:Arnit_2854"/>
<organism evidence="1 2">
    <name type="scientific">Arcobacter nitrofigilis (strain ATCC 33309 / DSM 7299 / CCUG 15893 / LMG 7604 / NCTC 12251 / CI)</name>
    <name type="common">Campylobacter nitrofigilis</name>
    <dbReference type="NCBI Taxonomy" id="572480"/>
    <lineage>
        <taxon>Bacteria</taxon>
        <taxon>Pseudomonadati</taxon>
        <taxon>Campylobacterota</taxon>
        <taxon>Epsilonproteobacteria</taxon>
        <taxon>Campylobacterales</taxon>
        <taxon>Arcobacteraceae</taxon>
        <taxon>Arcobacter</taxon>
    </lineage>
</organism>
<evidence type="ECO:0000313" key="2">
    <source>
        <dbReference type="Proteomes" id="UP000000939"/>
    </source>
</evidence>
<evidence type="ECO:0000313" key="1">
    <source>
        <dbReference type="EMBL" id="ADG94502.1"/>
    </source>
</evidence>
<dbReference type="STRING" id="572480.Arnit_2854"/>
<keyword evidence="2" id="KW-1185">Reference proteome</keyword>
<protein>
    <submittedName>
        <fullName evidence="1">Uncharacterized protein</fullName>
    </submittedName>
</protein>
<dbReference type="HOGENOM" id="CLU_2165725_0_0_7"/>
<dbReference type="Proteomes" id="UP000000939">
    <property type="component" value="Chromosome"/>
</dbReference>
<reference evidence="1 2" key="1">
    <citation type="journal article" date="2010" name="Stand. Genomic Sci.">
        <title>Complete genome sequence of Arcobacter nitrofigilis type strain (CI).</title>
        <authorList>
            <person name="Pati A."/>
            <person name="Gronow S."/>
            <person name="Lapidus A."/>
            <person name="Copeland A."/>
            <person name="Glavina Del Rio T."/>
            <person name="Nolan M."/>
            <person name="Lucas S."/>
            <person name="Tice H."/>
            <person name="Cheng J.F."/>
            <person name="Han C."/>
            <person name="Chertkov O."/>
            <person name="Bruce D."/>
            <person name="Tapia R."/>
            <person name="Goodwin L."/>
            <person name="Pitluck S."/>
            <person name="Liolios K."/>
            <person name="Ivanova N."/>
            <person name="Mavromatis K."/>
            <person name="Chen A."/>
            <person name="Palaniappan K."/>
            <person name="Land M."/>
            <person name="Hauser L."/>
            <person name="Chang Y.J."/>
            <person name="Jeffries C.D."/>
            <person name="Detter J.C."/>
            <person name="Rohde M."/>
            <person name="Goker M."/>
            <person name="Bristow J."/>
            <person name="Eisen J.A."/>
            <person name="Markowitz V."/>
            <person name="Hugenholtz P."/>
            <person name="Klenk H.P."/>
            <person name="Kyrpides N.C."/>
        </authorList>
    </citation>
    <scope>NUCLEOTIDE SEQUENCE [LARGE SCALE GENOMIC DNA]</scope>
    <source>
        <strain evidence="2">ATCC 33309 / DSM 7299 / CCUG 15893 / LMG 7604 / NCTC 12251 / CI</strain>
    </source>
</reference>
<dbReference type="AlphaFoldDB" id="D5V782"/>
<accession>D5V782</accession>
<gene>
    <name evidence="1" type="ordered locus">Arnit_2854</name>
</gene>
<dbReference type="EMBL" id="CP001999">
    <property type="protein sequence ID" value="ADG94502.1"/>
    <property type="molecule type" value="Genomic_DNA"/>
</dbReference>
<proteinExistence type="predicted"/>
<dbReference type="OrthoDB" id="5344299at2"/>
<dbReference type="RefSeq" id="WP_013136647.1">
    <property type="nucleotide sequence ID" value="NC_014166.1"/>
</dbReference>